<gene>
    <name evidence="3" type="ORF">Acr_00g0005660</name>
</gene>
<accession>A0A7J0D7S7</accession>
<keyword evidence="4" id="KW-1185">Reference proteome</keyword>
<feature type="coiled-coil region" evidence="1">
    <location>
        <begin position="300"/>
        <end position="328"/>
    </location>
</feature>
<evidence type="ECO:0000256" key="2">
    <source>
        <dbReference type="SAM" id="MobiDB-lite"/>
    </source>
</evidence>
<dbReference type="Proteomes" id="UP000585474">
    <property type="component" value="Unassembled WGS sequence"/>
</dbReference>
<keyword evidence="1" id="KW-0175">Coiled coil</keyword>
<proteinExistence type="predicted"/>
<dbReference type="EMBL" id="BJWL01000073">
    <property type="protein sequence ID" value="GFS29173.1"/>
    <property type="molecule type" value="Genomic_DNA"/>
</dbReference>
<comment type="caution">
    <text evidence="3">The sequence shown here is derived from an EMBL/GenBank/DDBJ whole genome shotgun (WGS) entry which is preliminary data.</text>
</comment>
<dbReference type="AlphaFoldDB" id="A0A7J0D7S7"/>
<sequence length="350" mass="41364">MICPRTKHASMTRGLIIMGWEIERNFPLKYYQKILAPMDALGWNGFQSLPDDVYKNLVRFFYYNLEVWDLDNIEYTIDSRVREKNIVLTPTAYSEITGIANVRDCIFIRKPSQLDQYIAHNIIPKAGDYNQVTTMDAFIIYRAEIDEPLNLNYIILKEMTDVRNHSSRALPYGALLTKVFSRFRVKVNGQRYQYISKGFSITTINRGISVDSTREEEGDEETSHHSLEVEGNLEVPPPHTEETYEETTQNFQLKWKNEETMHEGVPMKEKYRIHGGHPLQEETSSQGWPPPWFLKYFEKLNEIIEHMEKYQEEHAKQLEQVLQNQERQEKYIDRLGNLYENLYEQQNAFN</sequence>
<protein>
    <submittedName>
        <fullName evidence="3">Uncharacterized protein</fullName>
    </submittedName>
</protein>
<feature type="region of interest" description="Disordered" evidence="2">
    <location>
        <begin position="211"/>
        <end position="240"/>
    </location>
</feature>
<organism evidence="3 4">
    <name type="scientific">Actinidia rufa</name>
    <dbReference type="NCBI Taxonomy" id="165716"/>
    <lineage>
        <taxon>Eukaryota</taxon>
        <taxon>Viridiplantae</taxon>
        <taxon>Streptophyta</taxon>
        <taxon>Embryophyta</taxon>
        <taxon>Tracheophyta</taxon>
        <taxon>Spermatophyta</taxon>
        <taxon>Magnoliopsida</taxon>
        <taxon>eudicotyledons</taxon>
        <taxon>Gunneridae</taxon>
        <taxon>Pentapetalae</taxon>
        <taxon>asterids</taxon>
        <taxon>Ericales</taxon>
        <taxon>Actinidiaceae</taxon>
        <taxon>Actinidia</taxon>
    </lineage>
</organism>
<dbReference type="OrthoDB" id="848707at2759"/>
<name>A0A7J0D7S7_9ERIC</name>
<evidence type="ECO:0000256" key="1">
    <source>
        <dbReference type="SAM" id="Coils"/>
    </source>
</evidence>
<evidence type="ECO:0000313" key="4">
    <source>
        <dbReference type="Proteomes" id="UP000585474"/>
    </source>
</evidence>
<reference evidence="4" key="1">
    <citation type="submission" date="2019-07" db="EMBL/GenBank/DDBJ databases">
        <title>De Novo Assembly of kiwifruit Actinidia rufa.</title>
        <authorList>
            <person name="Sugita-Konishi S."/>
            <person name="Sato K."/>
            <person name="Mori E."/>
            <person name="Abe Y."/>
            <person name="Kisaki G."/>
            <person name="Hamano K."/>
            <person name="Suezawa K."/>
            <person name="Otani M."/>
            <person name="Fukuda T."/>
            <person name="Manabe T."/>
            <person name="Gomi K."/>
            <person name="Tabuchi M."/>
            <person name="Akimitsu K."/>
            <person name="Kataoka I."/>
        </authorList>
    </citation>
    <scope>NUCLEOTIDE SEQUENCE [LARGE SCALE GENOMIC DNA]</scope>
    <source>
        <strain evidence="4">cv. Fuchu</strain>
    </source>
</reference>
<evidence type="ECO:0000313" key="3">
    <source>
        <dbReference type="EMBL" id="GFS29173.1"/>
    </source>
</evidence>